<sequence length="167" mass="18634">MQRLGWLIKQGVGGRGLKTTYTITIPETVPISETVTESETVLKYETVSESETVAESVSKTVSTSGTLLYKKEVNTEKVVSDPDGFSEFWDAYGKKDGKVAAIAQWKKLNPNFALVCEIIASAKRYSATTERRFRKDPERWIRDRRWEDEAVGAQSSDAEDSLFAGAL</sequence>
<dbReference type="EMBL" id="JADJMS010000016">
    <property type="protein sequence ID" value="MBK7415123.1"/>
    <property type="molecule type" value="Genomic_DNA"/>
</dbReference>
<protein>
    <submittedName>
        <fullName evidence="1">Uncharacterized protein</fullName>
    </submittedName>
</protein>
<gene>
    <name evidence="1" type="ORF">IPJ38_08460</name>
</gene>
<proteinExistence type="predicted"/>
<dbReference type="Proteomes" id="UP000739411">
    <property type="component" value="Unassembled WGS sequence"/>
</dbReference>
<dbReference type="AlphaFoldDB" id="A0A935K2B4"/>
<organism evidence="1 2">
    <name type="scientific">Candidatus Dechloromonas phosphorivorans</name>
    <dbReference type="NCBI Taxonomy" id="2899244"/>
    <lineage>
        <taxon>Bacteria</taxon>
        <taxon>Pseudomonadati</taxon>
        <taxon>Pseudomonadota</taxon>
        <taxon>Betaproteobacteria</taxon>
        <taxon>Rhodocyclales</taxon>
        <taxon>Azonexaceae</taxon>
        <taxon>Dechloromonas</taxon>
    </lineage>
</organism>
<name>A0A935K2B4_9RHOO</name>
<evidence type="ECO:0000313" key="1">
    <source>
        <dbReference type="EMBL" id="MBK7415123.1"/>
    </source>
</evidence>
<accession>A0A935K2B4</accession>
<evidence type="ECO:0000313" key="2">
    <source>
        <dbReference type="Proteomes" id="UP000739411"/>
    </source>
</evidence>
<reference evidence="1 2" key="1">
    <citation type="submission" date="2020-10" db="EMBL/GenBank/DDBJ databases">
        <title>Connecting structure to function with the recovery of over 1000 high-quality activated sludge metagenome-assembled genomes encoding full-length rRNA genes using long-read sequencing.</title>
        <authorList>
            <person name="Singleton C.M."/>
            <person name="Petriglieri F."/>
            <person name="Kristensen J.M."/>
            <person name="Kirkegaard R.H."/>
            <person name="Michaelsen T.Y."/>
            <person name="Andersen M.H."/>
            <person name="Karst S.M."/>
            <person name="Dueholm M.S."/>
            <person name="Nielsen P.H."/>
            <person name="Albertsen M."/>
        </authorList>
    </citation>
    <scope>NUCLEOTIDE SEQUENCE [LARGE SCALE GENOMIC DNA]</scope>
    <source>
        <strain evidence="1">EsbW_18-Q3-R4-48_BATAC.463</strain>
    </source>
</reference>
<comment type="caution">
    <text evidence="1">The sequence shown here is derived from an EMBL/GenBank/DDBJ whole genome shotgun (WGS) entry which is preliminary data.</text>
</comment>